<evidence type="ECO:0000256" key="1">
    <source>
        <dbReference type="SAM" id="MobiDB-lite"/>
    </source>
</evidence>
<organism evidence="2">
    <name type="scientific">Proboscia inermis</name>
    <dbReference type="NCBI Taxonomy" id="420281"/>
    <lineage>
        <taxon>Eukaryota</taxon>
        <taxon>Sar</taxon>
        <taxon>Stramenopiles</taxon>
        <taxon>Ochrophyta</taxon>
        <taxon>Bacillariophyta</taxon>
        <taxon>Coscinodiscophyceae</taxon>
        <taxon>Rhizosoleniophycidae</taxon>
        <taxon>Rhizosoleniales</taxon>
        <taxon>Rhizosoleniaceae</taxon>
        <taxon>Proboscia</taxon>
    </lineage>
</organism>
<evidence type="ECO:0000313" key="2">
    <source>
        <dbReference type="EMBL" id="CAD8415907.1"/>
    </source>
</evidence>
<feature type="region of interest" description="Disordered" evidence="1">
    <location>
        <begin position="69"/>
        <end position="91"/>
    </location>
</feature>
<gene>
    <name evidence="2" type="ORF">PINE0816_LOCUS12042</name>
</gene>
<dbReference type="AlphaFoldDB" id="A0A7S0C845"/>
<feature type="compositionally biased region" description="Polar residues" evidence="1">
    <location>
        <begin position="1"/>
        <end position="14"/>
    </location>
</feature>
<name>A0A7S0C845_9STRA</name>
<accession>A0A7S0C845</accession>
<reference evidence="2" key="1">
    <citation type="submission" date="2021-01" db="EMBL/GenBank/DDBJ databases">
        <authorList>
            <person name="Corre E."/>
            <person name="Pelletier E."/>
            <person name="Niang G."/>
            <person name="Scheremetjew M."/>
            <person name="Finn R."/>
            <person name="Kale V."/>
            <person name="Holt S."/>
            <person name="Cochrane G."/>
            <person name="Meng A."/>
            <person name="Brown T."/>
            <person name="Cohen L."/>
        </authorList>
    </citation>
    <scope>NUCLEOTIDE SEQUENCE</scope>
    <source>
        <strain evidence="2">CCAP1064/1</strain>
    </source>
</reference>
<proteinExistence type="predicted"/>
<feature type="compositionally biased region" description="Basic residues" evidence="1">
    <location>
        <begin position="15"/>
        <end position="26"/>
    </location>
</feature>
<sequence>MQETIQEYNTNTGSARKKQSKNYKNWKKADKAPAPFLTPSSDSSSESSELDINEDGMLMKPLFYDSIQDETNGKDVPVELNSPSSSSLDSEQCIDEYDFTDENYDDIVNAHIDYGTIEKEMSAFHESFPSKLSRRLSRRQNLLSPFFLLSLQ</sequence>
<feature type="region of interest" description="Disordered" evidence="1">
    <location>
        <begin position="1"/>
        <end position="52"/>
    </location>
</feature>
<protein>
    <submittedName>
        <fullName evidence="2">Uncharacterized protein</fullName>
    </submittedName>
</protein>
<dbReference type="EMBL" id="HBEL01026029">
    <property type="protein sequence ID" value="CAD8415907.1"/>
    <property type="molecule type" value="Transcribed_RNA"/>
</dbReference>